<evidence type="ECO:0000313" key="2">
    <source>
        <dbReference type="Proteomes" id="UP000499080"/>
    </source>
</evidence>
<protein>
    <submittedName>
        <fullName evidence="1">Uncharacterized protein</fullName>
    </submittedName>
</protein>
<name>A0A4Y2B2W0_ARAVE</name>
<dbReference type="AlphaFoldDB" id="A0A4Y2B2W0"/>
<gene>
    <name evidence="1" type="ORF">AVEN_34587_1</name>
</gene>
<keyword evidence="2" id="KW-1185">Reference proteome</keyword>
<reference evidence="1 2" key="1">
    <citation type="journal article" date="2019" name="Sci. Rep.">
        <title>Orb-weaving spider Araneus ventricosus genome elucidates the spidroin gene catalogue.</title>
        <authorList>
            <person name="Kono N."/>
            <person name="Nakamura H."/>
            <person name="Ohtoshi R."/>
            <person name="Moran D.A.P."/>
            <person name="Shinohara A."/>
            <person name="Yoshida Y."/>
            <person name="Fujiwara M."/>
            <person name="Mori M."/>
            <person name="Tomita M."/>
            <person name="Arakawa K."/>
        </authorList>
    </citation>
    <scope>NUCLEOTIDE SEQUENCE [LARGE SCALE GENOMIC DNA]</scope>
</reference>
<dbReference type="Proteomes" id="UP000499080">
    <property type="component" value="Unassembled WGS sequence"/>
</dbReference>
<organism evidence="1 2">
    <name type="scientific">Araneus ventricosus</name>
    <name type="common">Orbweaver spider</name>
    <name type="synonym">Epeira ventricosa</name>
    <dbReference type="NCBI Taxonomy" id="182803"/>
    <lineage>
        <taxon>Eukaryota</taxon>
        <taxon>Metazoa</taxon>
        <taxon>Ecdysozoa</taxon>
        <taxon>Arthropoda</taxon>
        <taxon>Chelicerata</taxon>
        <taxon>Arachnida</taxon>
        <taxon>Araneae</taxon>
        <taxon>Araneomorphae</taxon>
        <taxon>Entelegynae</taxon>
        <taxon>Araneoidea</taxon>
        <taxon>Araneidae</taxon>
        <taxon>Araneus</taxon>
    </lineage>
</organism>
<proteinExistence type="predicted"/>
<sequence>MPSIRRRGEKQKQLPTACHRANCVRPSQVNEFANWAETIGMPVPNGGRADVGGRKSRCCRQLGLSSKFVRARMGEGCLTRDRQNKLPAPITDVETADKLRFRICTPSKEISEARKI</sequence>
<evidence type="ECO:0000313" key="1">
    <source>
        <dbReference type="EMBL" id="GBL85394.1"/>
    </source>
</evidence>
<accession>A0A4Y2B2W0</accession>
<dbReference type="EMBL" id="BGPR01000043">
    <property type="protein sequence ID" value="GBL85394.1"/>
    <property type="molecule type" value="Genomic_DNA"/>
</dbReference>
<comment type="caution">
    <text evidence="1">The sequence shown here is derived from an EMBL/GenBank/DDBJ whole genome shotgun (WGS) entry which is preliminary data.</text>
</comment>